<dbReference type="AlphaFoldDB" id="A0A9D9NQL5"/>
<dbReference type="Gene3D" id="3.40.630.30">
    <property type="match status" value="1"/>
</dbReference>
<dbReference type="InterPro" id="IPR016181">
    <property type="entry name" value="Acyl_CoA_acyltransferase"/>
</dbReference>
<evidence type="ECO:0000313" key="2">
    <source>
        <dbReference type="Proteomes" id="UP000823772"/>
    </source>
</evidence>
<protein>
    <submittedName>
        <fullName evidence="1">GNAT family N-acetyltransferase</fullName>
    </submittedName>
</protein>
<organism evidence="1 2">
    <name type="scientific">Candidatus Merdivivens faecigallinarum</name>
    <dbReference type="NCBI Taxonomy" id="2840871"/>
    <lineage>
        <taxon>Bacteria</taxon>
        <taxon>Pseudomonadati</taxon>
        <taxon>Bacteroidota</taxon>
        <taxon>Bacteroidia</taxon>
        <taxon>Bacteroidales</taxon>
        <taxon>Muribaculaceae</taxon>
        <taxon>Muribaculaceae incertae sedis</taxon>
        <taxon>Candidatus Merdivivens</taxon>
    </lineage>
</organism>
<dbReference type="SUPFAM" id="SSF55729">
    <property type="entry name" value="Acyl-CoA N-acyltransferases (Nat)"/>
    <property type="match status" value="1"/>
</dbReference>
<dbReference type="Proteomes" id="UP000823772">
    <property type="component" value="Unassembled WGS sequence"/>
</dbReference>
<proteinExistence type="predicted"/>
<reference evidence="1" key="2">
    <citation type="journal article" date="2021" name="PeerJ">
        <title>Extensive microbial diversity within the chicken gut microbiome revealed by metagenomics and culture.</title>
        <authorList>
            <person name="Gilroy R."/>
            <person name="Ravi A."/>
            <person name="Getino M."/>
            <person name="Pursley I."/>
            <person name="Horton D.L."/>
            <person name="Alikhan N.F."/>
            <person name="Baker D."/>
            <person name="Gharbi K."/>
            <person name="Hall N."/>
            <person name="Watson M."/>
            <person name="Adriaenssens E.M."/>
            <person name="Foster-Nyarko E."/>
            <person name="Jarju S."/>
            <person name="Secka A."/>
            <person name="Antonio M."/>
            <person name="Oren A."/>
            <person name="Chaudhuri R.R."/>
            <person name="La Ragione R."/>
            <person name="Hildebrand F."/>
            <person name="Pallen M.J."/>
        </authorList>
    </citation>
    <scope>NUCLEOTIDE SEQUENCE</scope>
    <source>
        <strain evidence="1">B3-2255</strain>
    </source>
</reference>
<gene>
    <name evidence="1" type="ORF">IAC87_06340</name>
</gene>
<evidence type="ECO:0000313" key="1">
    <source>
        <dbReference type="EMBL" id="MBO8482146.1"/>
    </source>
</evidence>
<dbReference type="EMBL" id="JADILY010000135">
    <property type="protein sequence ID" value="MBO8482146.1"/>
    <property type="molecule type" value="Genomic_DNA"/>
</dbReference>
<sequence length="154" mass="17285">MPRLIGIFDAARLYMRKNGNMTQWTGGYPSEKVIMEDILAGHFHLVCRGPDGEVAGCFCFRPSPEPNYSVIEGGQWLDDGPYWVVHRLASDGSLRNVGETVLGWCMERCGNLRVDTHADNATMLSLLERLGFERCGTIYVEDGTPRTAFQKVLR</sequence>
<comment type="caution">
    <text evidence="1">The sequence shown here is derived from an EMBL/GenBank/DDBJ whole genome shotgun (WGS) entry which is preliminary data.</text>
</comment>
<name>A0A9D9NQL5_9BACT</name>
<reference evidence="1" key="1">
    <citation type="submission" date="2020-10" db="EMBL/GenBank/DDBJ databases">
        <authorList>
            <person name="Gilroy R."/>
        </authorList>
    </citation>
    <scope>NUCLEOTIDE SEQUENCE</scope>
    <source>
        <strain evidence="1">B3-2255</strain>
    </source>
</reference>
<accession>A0A9D9NQL5</accession>